<protein>
    <recommendedName>
        <fullName evidence="1">Immunity MXAN-0049 protein domain-containing protein</fullName>
    </recommendedName>
</protein>
<sequence>MKWFALREQGYAVGEQNLTKIRPRQVVAENSMYLFNITEDYSELYWFKYDQSISPDHLLFISGEKQPTPITPPTFRNNKKISKERLLSFDIFQSDTLEFVSKKMAQIFIEYASDVQIFPADIYLKKEKLKDFFVFNVTQTLPCIDMKNSEHKPMFSFMPNGPTAFSTIKSLPPTALFGHDIVRAEESPQRLFVSEKFKLHCETAKLKGLRFMDCSKAIRI</sequence>
<keyword evidence="3" id="KW-1185">Reference proteome</keyword>
<evidence type="ECO:0000259" key="1">
    <source>
        <dbReference type="Pfam" id="PF07791"/>
    </source>
</evidence>
<dbReference type="RefSeq" id="WP_060783106.1">
    <property type="nucleotide sequence ID" value="NZ_CP014135.1"/>
</dbReference>
<feature type="domain" description="Immunity MXAN-0049 protein" evidence="1">
    <location>
        <begin position="49"/>
        <end position="215"/>
    </location>
</feature>
<dbReference type="Proteomes" id="UP000063229">
    <property type="component" value="Chromosome"/>
</dbReference>
<dbReference type="AlphaFoldDB" id="A0A0X1T2V1"/>
<gene>
    <name evidence="2" type="ORF">AWM79_14155</name>
</gene>
<evidence type="ECO:0000313" key="2">
    <source>
        <dbReference type="EMBL" id="AMB86383.1"/>
    </source>
</evidence>
<dbReference type="InterPro" id="IPR012433">
    <property type="entry name" value="Imm11"/>
</dbReference>
<accession>A0A0X1T2V1</accession>
<proteinExistence type="predicted"/>
<organism evidence="2 3">
    <name type="scientific">Pseudomonas agarici</name>
    <dbReference type="NCBI Taxonomy" id="46677"/>
    <lineage>
        <taxon>Bacteria</taxon>
        <taxon>Pseudomonadati</taxon>
        <taxon>Pseudomonadota</taxon>
        <taxon>Gammaproteobacteria</taxon>
        <taxon>Pseudomonadales</taxon>
        <taxon>Pseudomonadaceae</taxon>
        <taxon>Pseudomonas</taxon>
    </lineage>
</organism>
<evidence type="ECO:0000313" key="3">
    <source>
        <dbReference type="Proteomes" id="UP000063229"/>
    </source>
</evidence>
<dbReference type="KEGG" id="pagb:AWM79_14155"/>
<dbReference type="Pfam" id="PF07791">
    <property type="entry name" value="Imm11"/>
    <property type="match status" value="1"/>
</dbReference>
<name>A0A0X1T2V1_PSEAA</name>
<dbReference type="EMBL" id="CP014135">
    <property type="protein sequence ID" value="AMB86383.1"/>
    <property type="molecule type" value="Genomic_DNA"/>
</dbReference>
<reference evidence="2 3" key="1">
    <citation type="submission" date="2016-01" db="EMBL/GenBank/DDBJ databases">
        <authorList>
            <person name="McClelland M."/>
            <person name="Jain A."/>
            <person name="Saraogi P."/>
            <person name="Mendelson R."/>
            <person name="Westerman R."/>
            <person name="SanMiguel P."/>
            <person name="Csonka L."/>
        </authorList>
    </citation>
    <scope>NUCLEOTIDE SEQUENCE [LARGE SCALE GENOMIC DNA]</scope>
    <source>
        <strain evidence="2 3">NCPPB 2472</strain>
    </source>
</reference>